<evidence type="ECO:0000256" key="1">
    <source>
        <dbReference type="SAM" id="MobiDB-lite"/>
    </source>
</evidence>
<dbReference type="AlphaFoldDB" id="A0A197JXJ9"/>
<keyword evidence="4" id="KW-1185">Reference proteome</keyword>
<evidence type="ECO:0000313" key="3">
    <source>
        <dbReference type="EMBL" id="OAQ30052.1"/>
    </source>
</evidence>
<dbReference type="OrthoDB" id="2427230at2759"/>
<name>A0A197JXJ9_9FUNG</name>
<feature type="chain" id="PRO_5008276353" evidence="2">
    <location>
        <begin position="23"/>
        <end position="339"/>
    </location>
</feature>
<keyword evidence="2" id="KW-0732">Signal</keyword>
<reference evidence="3 4" key="1">
    <citation type="submission" date="2016-05" db="EMBL/GenBank/DDBJ databases">
        <title>Genome sequencing reveals origins of a unique bacterial endosymbiosis in the earliest lineages of terrestrial Fungi.</title>
        <authorList>
            <consortium name="DOE Joint Genome Institute"/>
            <person name="Uehling J."/>
            <person name="Gryganskyi A."/>
            <person name="Hameed K."/>
            <person name="Tschaplinski T."/>
            <person name="Misztal P."/>
            <person name="Wu S."/>
            <person name="Desiro A."/>
            <person name="Vande Pol N."/>
            <person name="Du Z.-Y."/>
            <person name="Zienkiewicz A."/>
            <person name="Zienkiewicz K."/>
            <person name="Morin E."/>
            <person name="Tisserant E."/>
            <person name="Splivallo R."/>
            <person name="Hainaut M."/>
            <person name="Henrissat B."/>
            <person name="Ohm R."/>
            <person name="Kuo A."/>
            <person name="Yan J."/>
            <person name="Lipzen A."/>
            <person name="Nolan M."/>
            <person name="Labutti K."/>
            <person name="Barry K."/>
            <person name="Goldstein A."/>
            <person name="Labbe J."/>
            <person name="Schadt C."/>
            <person name="Tuskan G."/>
            <person name="Grigoriev I."/>
            <person name="Martin F."/>
            <person name="Vilgalys R."/>
            <person name="Bonito G."/>
        </authorList>
    </citation>
    <scope>NUCLEOTIDE SEQUENCE [LARGE SCALE GENOMIC DNA]</scope>
    <source>
        <strain evidence="3 4">AG-77</strain>
    </source>
</reference>
<protein>
    <submittedName>
        <fullName evidence="3">Uncharacterized protein</fullName>
    </submittedName>
</protein>
<evidence type="ECO:0000313" key="4">
    <source>
        <dbReference type="Proteomes" id="UP000078512"/>
    </source>
</evidence>
<dbReference type="PROSITE" id="PS51257">
    <property type="entry name" value="PROKAR_LIPOPROTEIN"/>
    <property type="match status" value="1"/>
</dbReference>
<proteinExistence type="predicted"/>
<dbReference type="EMBL" id="KV442037">
    <property type="protein sequence ID" value="OAQ30052.1"/>
    <property type="molecule type" value="Genomic_DNA"/>
</dbReference>
<sequence>MRIVTFTLLVLVAVACIAPAHPAPHHSSAPSSIETEPVSAAAAPALATLDIPAVVETPQDLVDKRNYVVQTTTSEAPEATYPAVLWPKRKRKRDRKDITETDPAKSIDTAGVLDVVDRRADVIGPSLSKTMTKSKPKPKPGTKTETKKKQPPVKPTSAPTRPPRPNLPPSASTPSSAPSPTSSSAPDPSPSSTETRPPPKPLTKLAMVSNNVPKPDKCHSATLTWKVFIDNTEKNGLRWRHEVSYTIAQGSSDSLTFLGGKVLQDEKTKMTSESNDQSTHFTADGGFGAMITPVGHGTGIVWFWRGLTRQFSKPNAIVPYSGDDMKYGYEYWDCVPGTW</sequence>
<dbReference type="Proteomes" id="UP000078512">
    <property type="component" value="Unassembled WGS sequence"/>
</dbReference>
<gene>
    <name evidence="3" type="ORF">K457DRAFT_31692</name>
</gene>
<feature type="compositionally biased region" description="Low complexity" evidence="1">
    <location>
        <begin position="169"/>
        <end position="195"/>
    </location>
</feature>
<accession>A0A197JXJ9</accession>
<feature type="region of interest" description="Disordered" evidence="1">
    <location>
        <begin position="124"/>
        <end position="212"/>
    </location>
</feature>
<feature type="signal peptide" evidence="2">
    <location>
        <begin position="1"/>
        <end position="22"/>
    </location>
</feature>
<organism evidence="3 4">
    <name type="scientific">Linnemannia elongata AG-77</name>
    <dbReference type="NCBI Taxonomy" id="1314771"/>
    <lineage>
        <taxon>Eukaryota</taxon>
        <taxon>Fungi</taxon>
        <taxon>Fungi incertae sedis</taxon>
        <taxon>Mucoromycota</taxon>
        <taxon>Mortierellomycotina</taxon>
        <taxon>Mortierellomycetes</taxon>
        <taxon>Mortierellales</taxon>
        <taxon>Mortierellaceae</taxon>
        <taxon>Linnemannia</taxon>
    </lineage>
</organism>
<evidence type="ECO:0000256" key="2">
    <source>
        <dbReference type="SAM" id="SignalP"/>
    </source>
</evidence>